<dbReference type="Proteomes" id="UP000006727">
    <property type="component" value="Chromosome 16"/>
</dbReference>
<gene>
    <name evidence="1" type="ORF">PHYPA_020628</name>
</gene>
<dbReference type="Gramene" id="Pp3c16_7690V3.1">
    <property type="protein sequence ID" value="Pp3c16_7690V3.1"/>
    <property type="gene ID" value="Pp3c16_7690"/>
</dbReference>
<keyword evidence="3" id="KW-1185">Reference proteome</keyword>
<dbReference type="EMBL" id="ABEU02000016">
    <property type="protein sequence ID" value="PNR37519.1"/>
    <property type="molecule type" value="Genomic_DNA"/>
</dbReference>
<evidence type="ECO:0000313" key="2">
    <source>
        <dbReference type="EnsemblPlants" id="Pp3c16_7690V3.1"/>
    </source>
</evidence>
<evidence type="ECO:0000313" key="1">
    <source>
        <dbReference type="EMBL" id="PNR37519.1"/>
    </source>
</evidence>
<name>A0A2K1J7M2_PHYPA</name>
<protein>
    <recommendedName>
        <fullName evidence="4">Reverse transcriptase Ty1/copia-type domain-containing protein</fullName>
    </recommendedName>
</protein>
<accession>A0A2K1J7M2</accession>
<reference evidence="1 3" key="2">
    <citation type="journal article" date="2018" name="Plant J.">
        <title>The Physcomitrella patens chromosome-scale assembly reveals moss genome structure and evolution.</title>
        <authorList>
            <person name="Lang D."/>
            <person name="Ullrich K.K."/>
            <person name="Murat F."/>
            <person name="Fuchs J."/>
            <person name="Jenkins J."/>
            <person name="Haas F.B."/>
            <person name="Piednoel M."/>
            <person name="Gundlach H."/>
            <person name="Van Bel M."/>
            <person name="Meyberg R."/>
            <person name="Vives C."/>
            <person name="Morata J."/>
            <person name="Symeonidi A."/>
            <person name="Hiss M."/>
            <person name="Muchero W."/>
            <person name="Kamisugi Y."/>
            <person name="Saleh O."/>
            <person name="Blanc G."/>
            <person name="Decker E.L."/>
            <person name="van Gessel N."/>
            <person name="Grimwood J."/>
            <person name="Hayes R.D."/>
            <person name="Graham S.W."/>
            <person name="Gunter L.E."/>
            <person name="McDaniel S.F."/>
            <person name="Hoernstein S.N.W."/>
            <person name="Larsson A."/>
            <person name="Li F.W."/>
            <person name="Perroud P.F."/>
            <person name="Phillips J."/>
            <person name="Ranjan P."/>
            <person name="Rokshar D.S."/>
            <person name="Rothfels C.J."/>
            <person name="Schneider L."/>
            <person name="Shu S."/>
            <person name="Stevenson D.W."/>
            <person name="Thummler F."/>
            <person name="Tillich M."/>
            <person name="Villarreal Aguilar J.C."/>
            <person name="Widiez T."/>
            <person name="Wong G.K."/>
            <person name="Wymore A."/>
            <person name="Zhang Y."/>
            <person name="Zimmer A.D."/>
            <person name="Quatrano R.S."/>
            <person name="Mayer K.F.X."/>
            <person name="Goodstein D."/>
            <person name="Casacuberta J.M."/>
            <person name="Vandepoele K."/>
            <person name="Reski R."/>
            <person name="Cuming A.C."/>
            <person name="Tuskan G.A."/>
            <person name="Maumus F."/>
            <person name="Salse J."/>
            <person name="Schmutz J."/>
            <person name="Rensing S.A."/>
        </authorList>
    </citation>
    <scope>NUCLEOTIDE SEQUENCE [LARGE SCALE GENOMIC DNA]</scope>
    <source>
        <strain evidence="2 3">cv. Gransden 2004</strain>
    </source>
</reference>
<evidence type="ECO:0000313" key="3">
    <source>
        <dbReference type="Proteomes" id="UP000006727"/>
    </source>
</evidence>
<evidence type="ECO:0008006" key="4">
    <source>
        <dbReference type="Google" id="ProtNLM"/>
    </source>
</evidence>
<dbReference type="EnsemblPlants" id="Pp3c16_7690V3.1">
    <property type="protein sequence ID" value="Pp3c16_7690V3.1"/>
    <property type="gene ID" value="Pp3c16_7690"/>
</dbReference>
<proteinExistence type="predicted"/>
<dbReference type="AlphaFoldDB" id="A0A2K1J7M2"/>
<dbReference type="InParanoid" id="A0A2K1J7M2"/>
<organism evidence="1">
    <name type="scientific">Physcomitrium patens</name>
    <name type="common">Spreading-leaved earth moss</name>
    <name type="synonym">Physcomitrella patens</name>
    <dbReference type="NCBI Taxonomy" id="3218"/>
    <lineage>
        <taxon>Eukaryota</taxon>
        <taxon>Viridiplantae</taxon>
        <taxon>Streptophyta</taxon>
        <taxon>Embryophyta</taxon>
        <taxon>Bryophyta</taxon>
        <taxon>Bryophytina</taxon>
        <taxon>Bryopsida</taxon>
        <taxon>Funariidae</taxon>
        <taxon>Funariales</taxon>
        <taxon>Funariaceae</taxon>
        <taxon>Physcomitrium</taxon>
    </lineage>
</organism>
<reference evidence="2" key="3">
    <citation type="submission" date="2020-12" db="UniProtKB">
        <authorList>
            <consortium name="EnsemblPlants"/>
        </authorList>
    </citation>
    <scope>IDENTIFICATION</scope>
</reference>
<sequence length="71" mass="8196">MVKNSKGHKVWNVLADGSSFSRIKKLRKGRSEYQTMRVKNATWSLMPLFIGKKTINSCWIYKIKSDIYGGL</sequence>
<reference evidence="1 3" key="1">
    <citation type="journal article" date="2008" name="Science">
        <title>The Physcomitrella genome reveals evolutionary insights into the conquest of land by plants.</title>
        <authorList>
            <person name="Rensing S."/>
            <person name="Lang D."/>
            <person name="Zimmer A."/>
            <person name="Terry A."/>
            <person name="Salamov A."/>
            <person name="Shapiro H."/>
            <person name="Nishiyama T."/>
            <person name="Perroud P.-F."/>
            <person name="Lindquist E."/>
            <person name="Kamisugi Y."/>
            <person name="Tanahashi T."/>
            <person name="Sakakibara K."/>
            <person name="Fujita T."/>
            <person name="Oishi K."/>
            <person name="Shin-I T."/>
            <person name="Kuroki Y."/>
            <person name="Toyoda A."/>
            <person name="Suzuki Y."/>
            <person name="Hashimoto A."/>
            <person name="Yamaguchi K."/>
            <person name="Sugano A."/>
            <person name="Kohara Y."/>
            <person name="Fujiyama A."/>
            <person name="Anterola A."/>
            <person name="Aoki S."/>
            <person name="Ashton N."/>
            <person name="Barbazuk W.B."/>
            <person name="Barker E."/>
            <person name="Bennetzen J."/>
            <person name="Bezanilla M."/>
            <person name="Blankenship R."/>
            <person name="Cho S.H."/>
            <person name="Dutcher S."/>
            <person name="Estelle M."/>
            <person name="Fawcett J.A."/>
            <person name="Gundlach H."/>
            <person name="Hanada K."/>
            <person name="Heyl A."/>
            <person name="Hicks K.A."/>
            <person name="Hugh J."/>
            <person name="Lohr M."/>
            <person name="Mayer K."/>
            <person name="Melkozernov A."/>
            <person name="Murata T."/>
            <person name="Nelson D."/>
            <person name="Pils B."/>
            <person name="Prigge M."/>
            <person name="Reiss B."/>
            <person name="Renner T."/>
            <person name="Rombauts S."/>
            <person name="Rushton P."/>
            <person name="Sanderfoot A."/>
            <person name="Schween G."/>
            <person name="Shiu S.-H."/>
            <person name="Stueber K."/>
            <person name="Theodoulou F.L."/>
            <person name="Tu H."/>
            <person name="Van de Peer Y."/>
            <person name="Verrier P.J."/>
            <person name="Waters E."/>
            <person name="Wood A."/>
            <person name="Yang L."/>
            <person name="Cove D."/>
            <person name="Cuming A."/>
            <person name="Hasebe M."/>
            <person name="Lucas S."/>
            <person name="Mishler D.B."/>
            <person name="Reski R."/>
            <person name="Grigoriev I."/>
            <person name="Quatrano R.S."/>
            <person name="Boore J.L."/>
        </authorList>
    </citation>
    <scope>NUCLEOTIDE SEQUENCE [LARGE SCALE GENOMIC DNA]</scope>
    <source>
        <strain evidence="2 3">cv. Gransden 2004</strain>
    </source>
</reference>